<feature type="chain" id="PRO_5001683406" description="Ferric oxidoreductase domain-containing protein" evidence="9">
    <location>
        <begin position="19"/>
        <end position="727"/>
    </location>
</feature>
<dbReference type="GO" id="GO:0005886">
    <property type="term" value="C:plasma membrane"/>
    <property type="evidence" value="ECO:0007669"/>
    <property type="project" value="TreeGrafter"/>
</dbReference>
<dbReference type="GO" id="GO:0006879">
    <property type="term" value="P:intracellular iron ion homeostasis"/>
    <property type="evidence" value="ECO:0007669"/>
    <property type="project" value="TreeGrafter"/>
</dbReference>
<evidence type="ECO:0000313" key="12">
    <source>
        <dbReference type="Proteomes" id="UP000027920"/>
    </source>
</evidence>
<feature type="signal peptide" evidence="9">
    <location>
        <begin position="1"/>
        <end position="18"/>
    </location>
</feature>
<protein>
    <recommendedName>
        <fullName evidence="10">Ferric oxidoreductase domain-containing protein</fullName>
    </recommendedName>
</protein>
<dbReference type="RefSeq" id="XP_013260043.1">
    <property type="nucleotide sequence ID" value="XM_013404589.1"/>
</dbReference>
<dbReference type="GO" id="GO:0015677">
    <property type="term" value="P:copper ion import"/>
    <property type="evidence" value="ECO:0007669"/>
    <property type="project" value="TreeGrafter"/>
</dbReference>
<dbReference type="EMBL" id="AMGV01000004">
    <property type="protein sequence ID" value="KEF57453.1"/>
    <property type="molecule type" value="Genomic_DNA"/>
</dbReference>
<keyword evidence="4 8" id="KW-1133">Transmembrane helix</keyword>
<dbReference type="GO" id="GO:0000293">
    <property type="term" value="F:ferric-chelate reductase activity"/>
    <property type="evidence" value="ECO:0007669"/>
    <property type="project" value="TreeGrafter"/>
</dbReference>
<evidence type="ECO:0000259" key="10">
    <source>
        <dbReference type="Pfam" id="PF01794"/>
    </source>
</evidence>
<evidence type="ECO:0000313" key="11">
    <source>
        <dbReference type="EMBL" id="KEF57453.1"/>
    </source>
</evidence>
<dbReference type="PANTHER" id="PTHR32361">
    <property type="entry name" value="FERRIC/CUPRIC REDUCTASE TRANSMEMBRANE COMPONENT"/>
    <property type="match status" value="1"/>
</dbReference>
<evidence type="ECO:0000256" key="3">
    <source>
        <dbReference type="ARBA" id="ARBA00022692"/>
    </source>
</evidence>
<evidence type="ECO:0000256" key="7">
    <source>
        <dbReference type="SAM" id="MobiDB-lite"/>
    </source>
</evidence>
<evidence type="ECO:0000256" key="1">
    <source>
        <dbReference type="ARBA" id="ARBA00004141"/>
    </source>
</evidence>
<evidence type="ECO:0000256" key="4">
    <source>
        <dbReference type="ARBA" id="ARBA00022989"/>
    </source>
</evidence>
<name>A0A072PDT3_9EURO</name>
<feature type="transmembrane region" description="Helical" evidence="8">
    <location>
        <begin position="322"/>
        <end position="341"/>
    </location>
</feature>
<feature type="compositionally biased region" description="Polar residues" evidence="7">
    <location>
        <begin position="537"/>
        <end position="549"/>
    </location>
</feature>
<evidence type="ECO:0000256" key="2">
    <source>
        <dbReference type="ARBA" id="ARBA00022448"/>
    </source>
</evidence>
<dbReference type="InterPro" id="IPR039261">
    <property type="entry name" value="FNR_nucleotide-bd"/>
</dbReference>
<dbReference type="OrthoDB" id="167398at2759"/>
<dbReference type="STRING" id="1182545.A0A072PDT3"/>
<dbReference type="SFLD" id="SFLDG01168">
    <property type="entry name" value="Ferric_reductase_subgroup_(FRE"/>
    <property type="match status" value="1"/>
</dbReference>
<dbReference type="InterPro" id="IPR013130">
    <property type="entry name" value="Fe3_Rdtase_TM_dom"/>
</dbReference>
<reference evidence="11 12" key="1">
    <citation type="submission" date="2013-03" db="EMBL/GenBank/DDBJ databases">
        <title>The Genome Sequence of Exophiala aquamarina CBS 119918.</title>
        <authorList>
            <consortium name="The Broad Institute Genomics Platform"/>
            <person name="Cuomo C."/>
            <person name="de Hoog S."/>
            <person name="Gorbushina A."/>
            <person name="Walker B."/>
            <person name="Young S.K."/>
            <person name="Zeng Q."/>
            <person name="Gargeya S."/>
            <person name="Fitzgerald M."/>
            <person name="Haas B."/>
            <person name="Abouelleil A."/>
            <person name="Allen A.W."/>
            <person name="Alvarado L."/>
            <person name="Arachchi H.M."/>
            <person name="Berlin A.M."/>
            <person name="Chapman S.B."/>
            <person name="Gainer-Dewar J."/>
            <person name="Goldberg J."/>
            <person name="Griggs A."/>
            <person name="Gujja S."/>
            <person name="Hansen M."/>
            <person name="Howarth C."/>
            <person name="Imamovic A."/>
            <person name="Ireland A."/>
            <person name="Larimer J."/>
            <person name="McCowan C."/>
            <person name="Murphy C."/>
            <person name="Pearson M."/>
            <person name="Poon T.W."/>
            <person name="Priest M."/>
            <person name="Roberts A."/>
            <person name="Saif S."/>
            <person name="Shea T."/>
            <person name="Sisk P."/>
            <person name="Sykes S."/>
            <person name="Wortman J."/>
            <person name="Nusbaum C."/>
            <person name="Birren B."/>
        </authorList>
    </citation>
    <scope>NUCLEOTIDE SEQUENCE [LARGE SCALE GENOMIC DNA]</scope>
    <source>
        <strain evidence="11 12">CBS 119918</strain>
    </source>
</reference>
<evidence type="ECO:0000256" key="5">
    <source>
        <dbReference type="ARBA" id="ARBA00023065"/>
    </source>
</evidence>
<dbReference type="SUPFAM" id="SSF52343">
    <property type="entry name" value="Ferredoxin reductase-like, C-terminal NADP-linked domain"/>
    <property type="match status" value="1"/>
</dbReference>
<feature type="transmembrane region" description="Helical" evidence="8">
    <location>
        <begin position="353"/>
        <end position="374"/>
    </location>
</feature>
<dbReference type="AlphaFoldDB" id="A0A072PDT3"/>
<feature type="transmembrane region" description="Helical" evidence="8">
    <location>
        <begin position="176"/>
        <end position="199"/>
    </location>
</feature>
<dbReference type="HOGENOM" id="CLU_010365_2_0_1"/>
<comment type="subcellular location">
    <subcellularLocation>
        <location evidence="1">Membrane</location>
        <topology evidence="1">Multi-pass membrane protein</topology>
    </subcellularLocation>
</comment>
<feature type="transmembrane region" description="Helical" evidence="8">
    <location>
        <begin position="276"/>
        <end position="294"/>
    </location>
</feature>
<evidence type="ECO:0000256" key="9">
    <source>
        <dbReference type="SAM" id="SignalP"/>
    </source>
</evidence>
<dbReference type="InterPro" id="IPR051410">
    <property type="entry name" value="Ferric/Cupric_Reductase"/>
</dbReference>
<dbReference type="PANTHER" id="PTHR32361:SF9">
    <property type="entry name" value="FERRIC REDUCTASE TRANSMEMBRANE COMPONENT 3-RELATED"/>
    <property type="match status" value="1"/>
</dbReference>
<proteinExistence type="predicted"/>
<accession>A0A072PDT3</accession>
<dbReference type="GeneID" id="25280296"/>
<dbReference type="SFLD" id="SFLDS00052">
    <property type="entry name" value="Ferric_Reductase_Domain"/>
    <property type="match status" value="1"/>
</dbReference>
<dbReference type="Proteomes" id="UP000027920">
    <property type="component" value="Unassembled WGS sequence"/>
</dbReference>
<keyword evidence="12" id="KW-1185">Reference proteome</keyword>
<dbReference type="Pfam" id="PF01794">
    <property type="entry name" value="Ferric_reduct"/>
    <property type="match status" value="1"/>
</dbReference>
<feature type="domain" description="Ferric oxidoreductase" evidence="10">
    <location>
        <begin position="280"/>
        <end position="397"/>
    </location>
</feature>
<dbReference type="GO" id="GO:0006826">
    <property type="term" value="P:iron ion transport"/>
    <property type="evidence" value="ECO:0007669"/>
    <property type="project" value="TreeGrafter"/>
</dbReference>
<keyword evidence="9" id="KW-0732">Signal</keyword>
<evidence type="ECO:0000256" key="6">
    <source>
        <dbReference type="ARBA" id="ARBA00023136"/>
    </source>
</evidence>
<organism evidence="11 12">
    <name type="scientific">Exophiala aquamarina CBS 119918</name>
    <dbReference type="NCBI Taxonomy" id="1182545"/>
    <lineage>
        <taxon>Eukaryota</taxon>
        <taxon>Fungi</taxon>
        <taxon>Dikarya</taxon>
        <taxon>Ascomycota</taxon>
        <taxon>Pezizomycotina</taxon>
        <taxon>Eurotiomycetes</taxon>
        <taxon>Chaetothyriomycetidae</taxon>
        <taxon>Chaetothyriales</taxon>
        <taxon>Herpotrichiellaceae</taxon>
        <taxon>Exophiala</taxon>
    </lineage>
</organism>
<dbReference type="VEuPathDB" id="FungiDB:A1O9_05370"/>
<feature type="compositionally biased region" description="Basic and acidic residues" evidence="7">
    <location>
        <begin position="523"/>
        <end position="533"/>
    </location>
</feature>
<keyword evidence="5" id="KW-0406">Ion transport</keyword>
<sequence length="727" mass="80846">MRLTEIVVFSFLVYHCRAAHLESYQLPGYGFSWYDLVCGFACNNIISGATLACTATEHSNGHSHGSGPTSPDCYAGDTAYLTTLAHCMSTHCDPLNDPTWRREKFWSTRITGDESVLPKWDYTTALAEITAPPTTVYNASSLDVLNQTVLVSQASYEMQSNFMVMFDRIEGLQSRYIFILLSVALGVPILFTLLAYLPFMSGVLGRVRPYLVYPSSIGTYHVRPLPWLLGNAPTVGQALYIAMFFILNLVLSSVNYSRSQPHPWYFGPREETLAYVGYRTGHIGYALLPLVILFSGRNNFLLWITNWSYSTYLLLHRWIARIFALHVIVHSITLLLCYQGSGSYSVQSKMPYWLWGIVATVLTCAMLVLSHLYFRRLSYEFFLILHILMAVFVIVGCWYHVILKWGHNFYDDWLFAACAVWFFDRLVRVLRVLKNGFRDAVVTEIGSEHVRVDIPGVRWPAKPGTVAYAYFPTLNPLRPWENHPFSINSTALFREYPRSTLAGKRTPSVPASLEGGHSSSLDDNGHQDIEKLPGKVATTSSSSPLQATNSDERNTTHSFSPPGTDGVTLIIKKNHGLTRLLQSHSRLMTLLDGPYPQHASTSILQTDRLVLIGGGIGITGLLAFTHASHRNVKLAWSVKSSAAALVREIEAVALRDAALADRVVAVGERLDIEGILRRETNAGYASVGVVVCGPPAMCDDVRARVAGLGRAGASGTRWELDVLAFSW</sequence>
<keyword evidence="3 8" id="KW-0812">Transmembrane</keyword>
<gene>
    <name evidence="11" type="ORF">A1O9_05370</name>
</gene>
<keyword evidence="6 8" id="KW-0472">Membrane</keyword>
<evidence type="ECO:0000256" key="8">
    <source>
        <dbReference type="SAM" id="Phobius"/>
    </source>
</evidence>
<feature type="transmembrane region" description="Helical" evidence="8">
    <location>
        <begin position="381"/>
        <end position="401"/>
    </location>
</feature>
<dbReference type="Gene3D" id="3.40.50.80">
    <property type="entry name" value="Nucleotide-binding domain of ferredoxin-NADP reductase (FNR) module"/>
    <property type="match status" value="2"/>
</dbReference>
<feature type="region of interest" description="Disordered" evidence="7">
    <location>
        <begin position="503"/>
        <end position="563"/>
    </location>
</feature>
<comment type="caution">
    <text evidence="11">The sequence shown here is derived from an EMBL/GenBank/DDBJ whole genome shotgun (WGS) entry which is preliminary data.</text>
</comment>
<keyword evidence="2" id="KW-0813">Transport</keyword>